<dbReference type="InterPro" id="IPR017080">
    <property type="entry name" value="UCP036990_CBS_BON"/>
</dbReference>
<feature type="domain" description="CBS" evidence="4">
    <location>
        <begin position="31"/>
        <end position="88"/>
    </location>
</feature>
<evidence type="ECO:0000259" key="4">
    <source>
        <dbReference type="PROSITE" id="PS51371"/>
    </source>
</evidence>
<dbReference type="PROSITE" id="PS50914">
    <property type="entry name" value="BON"/>
    <property type="match status" value="1"/>
</dbReference>
<dbReference type="InterPro" id="IPR046342">
    <property type="entry name" value="CBS_dom_sf"/>
</dbReference>
<reference evidence="5 6" key="1">
    <citation type="submission" date="2010-04" db="EMBL/GenBank/DDBJ databases">
        <authorList>
            <person name="Qin X."/>
            <person name="Bachman B."/>
            <person name="Battles P."/>
            <person name="Bell A."/>
            <person name="Bess C."/>
            <person name="Bickham C."/>
            <person name="Chaboub L."/>
            <person name="Chen D."/>
            <person name="Coyle M."/>
            <person name="Deiros D.R."/>
            <person name="Dinh H."/>
            <person name="Forbes L."/>
            <person name="Fowler G."/>
            <person name="Francisco L."/>
            <person name="Fu Q."/>
            <person name="Gubbala S."/>
            <person name="Hale W."/>
            <person name="Han Y."/>
            <person name="Hemphill L."/>
            <person name="Highlander S.K."/>
            <person name="Hirani K."/>
            <person name="Hogues M."/>
            <person name="Jackson L."/>
            <person name="Jakkamsetti A."/>
            <person name="Javaid M."/>
            <person name="Jiang H."/>
            <person name="Korchina V."/>
            <person name="Kovar C."/>
            <person name="Lara F."/>
            <person name="Lee S."/>
            <person name="Mata R."/>
            <person name="Mathew T."/>
            <person name="Moen C."/>
            <person name="Morales K."/>
            <person name="Munidasa M."/>
            <person name="Nazareth L."/>
            <person name="Ngo R."/>
            <person name="Nguyen L."/>
            <person name="Okwuonu G."/>
            <person name="Ongeri F."/>
            <person name="Patil S."/>
            <person name="Petrosino J."/>
            <person name="Pham C."/>
            <person name="Pham P."/>
            <person name="Pu L.-L."/>
            <person name="Puazo M."/>
            <person name="Raj R."/>
            <person name="Reid J."/>
            <person name="Rouhana J."/>
            <person name="Saada N."/>
            <person name="Shang Y."/>
            <person name="Simmons D."/>
            <person name="Thornton R."/>
            <person name="Warren J."/>
            <person name="Weissenberger G."/>
            <person name="Zhang J."/>
            <person name="Zhang L."/>
            <person name="Zhou C."/>
            <person name="Zhu D."/>
            <person name="Muzny D."/>
            <person name="Worley K."/>
            <person name="Gibbs R."/>
        </authorList>
    </citation>
    <scope>NUCLEOTIDE SEQUENCE [LARGE SCALE GENOMIC DNA]</scope>
    <source>
        <strain evidence="5 6">ATCC 49957</strain>
    </source>
</reference>
<dbReference type="SMART" id="SM00116">
    <property type="entry name" value="CBS"/>
    <property type="match status" value="2"/>
</dbReference>
<dbReference type="Gene3D" id="3.10.580.10">
    <property type="entry name" value="CBS-domain"/>
    <property type="match status" value="1"/>
</dbReference>
<evidence type="ECO:0000256" key="2">
    <source>
        <dbReference type="PROSITE-ProRule" id="PRU00703"/>
    </source>
</evidence>
<proteinExistence type="predicted"/>
<dbReference type="Proteomes" id="UP000005324">
    <property type="component" value="Unassembled WGS sequence"/>
</dbReference>
<dbReference type="PANTHER" id="PTHR43080:SF26">
    <property type="entry name" value="REGULATORY PROTEIN"/>
    <property type="match status" value="1"/>
</dbReference>
<dbReference type="InterPro" id="IPR000644">
    <property type="entry name" value="CBS_dom"/>
</dbReference>
<dbReference type="InterPro" id="IPR051257">
    <property type="entry name" value="Diverse_CBS-Domain"/>
</dbReference>
<dbReference type="PANTHER" id="PTHR43080">
    <property type="entry name" value="CBS DOMAIN-CONTAINING PROTEIN CBSX3, MITOCHONDRIAL"/>
    <property type="match status" value="1"/>
</dbReference>
<keyword evidence="6" id="KW-1185">Reference proteome</keyword>
<feature type="domain" description="CBS" evidence="4">
    <location>
        <begin position="117"/>
        <end position="172"/>
    </location>
</feature>
<dbReference type="PIRSF" id="PIRSF036990">
    <property type="entry name" value="UCP036990_CBS_BON"/>
    <property type="match status" value="1"/>
</dbReference>
<dbReference type="InterPro" id="IPR007055">
    <property type="entry name" value="BON_dom"/>
</dbReference>
<feature type="domain" description="BON" evidence="3">
    <location>
        <begin position="177"/>
        <end position="245"/>
    </location>
</feature>
<dbReference type="AlphaFoldDB" id="D5RT97"/>
<dbReference type="EMBL" id="ADVL01000783">
    <property type="protein sequence ID" value="EFH09473.1"/>
    <property type="molecule type" value="Genomic_DNA"/>
</dbReference>
<keyword evidence="1 2" id="KW-0129">CBS domain</keyword>
<gene>
    <name evidence="5" type="ORF">HMPREF0731_4309</name>
</gene>
<evidence type="ECO:0000313" key="6">
    <source>
        <dbReference type="Proteomes" id="UP000005324"/>
    </source>
</evidence>
<sequence length="252" mass="27012">MRIKVCAARRGQSGLTPEEATMSPLTAKDLMTPDVVTVPPETPVLAIAQLLADRGISAVPVLAADGAVLGIVTEADLIRRLAGHDQPMSLMRQLFADLDRMAERYASTHGATAADVMTIGAISVEPATPVSAIAELMEQKHIRRVLVVEQGRLRGVVSRADLLRALVAPPVEAGDYSDERLRRAVLAAIKREPWAETFFTLVDVKDGIVELHGFSRSPAVQRGLKVLAEQIPGVKGVVDKTQPLPTHLFAAA</sequence>
<name>D5RT97_9PROT</name>
<evidence type="ECO:0000313" key="5">
    <source>
        <dbReference type="EMBL" id="EFH09473.1"/>
    </source>
</evidence>
<dbReference type="PROSITE" id="PS51371">
    <property type="entry name" value="CBS"/>
    <property type="match status" value="2"/>
</dbReference>
<organism evidence="5 6">
    <name type="scientific">Pseudoroseomonas cervicalis ATCC 49957</name>
    <dbReference type="NCBI Taxonomy" id="525371"/>
    <lineage>
        <taxon>Bacteria</taxon>
        <taxon>Pseudomonadati</taxon>
        <taxon>Pseudomonadota</taxon>
        <taxon>Alphaproteobacteria</taxon>
        <taxon>Acetobacterales</taxon>
        <taxon>Roseomonadaceae</taxon>
        <taxon>Roseomonas</taxon>
    </lineage>
</organism>
<comment type="caution">
    <text evidence="5">The sequence shown here is derived from an EMBL/GenBank/DDBJ whole genome shotgun (WGS) entry which is preliminary data.</text>
</comment>
<evidence type="ECO:0000256" key="1">
    <source>
        <dbReference type="ARBA" id="ARBA00023122"/>
    </source>
</evidence>
<dbReference type="Pfam" id="PF00571">
    <property type="entry name" value="CBS"/>
    <property type="match status" value="2"/>
</dbReference>
<dbReference type="CDD" id="cd04586">
    <property type="entry name" value="CBS_pair_BON_assoc"/>
    <property type="match status" value="1"/>
</dbReference>
<accession>D5RT97</accession>
<dbReference type="SUPFAM" id="SSF54631">
    <property type="entry name" value="CBS-domain pair"/>
    <property type="match status" value="1"/>
</dbReference>
<protein>
    <submittedName>
        <fullName evidence="5">CBS domain protein</fullName>
    </submittedName>
</protein>
<evidence type="ECO:0000259" key="3">
    <source>
        <dbReference type="PROSITE" id="PS50914"/>
    </source>
</evidence>
<dbReference type="Pfam" id="PF04972">
    <property type="entry name" value="BON"/>
    <property type="match status" value="1"/>
</dbReference>
<dbReference type="HOGENOM" id="CLU_040681_1_0_5"/>